<reference evidence="1 2" key="1">
    <citation type="submission" date="2020-12" db="EMBL/GenBank/DDBJ databases">
        <title>Effect of drift, selection, and recombination on the evolution of hybrid genomes in Candida yeast pathogens.</title>
        <authorList>
            <person name="Mixao V."/>
            <person name="Ksiezopolska E."/>
            <person name="Saus E."/>
            <person name="Boekhout T."/>
            <person name="Gacser A."/>
            <person name="Gabaldon T."/>
        </authorList>
    </citation>
    <scope>NUCLEOTIDE SEQUENCE [LARGE SCALE GENOMIC DNA]</scope>
    <source>
        <strain evidence="1 2">BP57</strain>
    </source>
</reference>
<evidence type="ECO:0000313" key="2">
    <source>
        <dbReference type="Proteomes" id="UP000669133"/>
    </source>
</evidence>
<dbReference type="Proteomes" id="UP000669133">
    <property type="component" value="Unassembled WGS sequence"/>
</dbReference>
<dbReference type="InterPro" id="IPR016813">
    <property type="entry name" value="NADH_Ub_cplx-1_21kDa"/>
</dbReference>
<dbReference type="PANTHER" id="PTHR37325:SF1">
    <property type="entry name" value="OXIDOREDUCTASE 21 KDA SUBUNIT, PUTATIVE (AFU_ORTHOLOGUE AFUA_4G05910)-RELATED"/>
    <property type="match status" value="1"/>
</dbReference>
<keyword evidence="2" id="KW-1185">Reference proteome</keyword>
<name>A0A8H7ZG44_9ASCO</name>
<dbReference type="RefSeq" id="XP_067550523.1">
    <property type="nucleotide sequence ID" value="XM_067694097.1"/>
</dbReference>
<dbReference type="EMBL" id="JAEOAQ010000001">
    <property type="protein sequence ID" value="KAG5421407.1"/>
    <property type="molecule type" value="Genomic_DNA"/>
</dbReference>
<gene>
    <name evidence="1" type="ORF">I9W82_000497</name>
</gene>
<comment type="caution">
    <text evidence="1">The sequence shown here is derived from an EMBL/GenBank/DDBJ whole genome shotgun (WGS) entry which is preliminary data.</text>
</comment>
<dbReference type="AlphaFoldDB" id="A0A8H7ZG44"/>
<organism evidence="1 2">
    <name type="scientific">Candida metapsilosis</name>
    <dbReference type="NCBI Taxonomy" id="273372"/>
    <lineage>
        <taxon>Eukaryota</taxon>
        <taxon>Fungi</taxon>
        <taxon>Dikarya</taxon>
        <taxon>Ascomycota</taxon>
        <taxon>Saccharomycotina</taxon>
        <taxon>Pichiomycetes</taxon>
        <taxon>Debaryomycetaceae</taxon>
        <taxon>Candida/Lodderomyces clade</taxon>
        <taxon>Candida</taxon>
    </lineage>
</organism>
<dbReference type="PANTHER" id="PTHR37325">
    <property type="entry name" value="OXIDOREDUCTASE 21 KDA SUBUNIT, PUTATIVE (AFU_ORTHOLOGUE AFUA_4G05910)-RELATED"/>
    <property type="match status" value="1"/>
</dbReference>
<evidence type="ECO:0000313" key="1">
    <source>
        <dbReference type="EMBL" id="KAG5421407.1"/>
    </source>
</evidence>
<proteinExistence type="predicted"/>
<dbReference type="GeneID" id="93649126"/>
<dbReference type="PIRSF" id="PIRSF022976">
    <property type="entry name" value="NADH_Oxi_21kDa"/>
    <property type="match status" value="1"/>
</dbReference>
<accession>A0A8H7ZG44</accession>
<dbReference type="OrthoDB" id="2093493at2759"/>
<sequence>MSGGPVPVWKKYTSRPTGIWEKLREFLVLAPNRSSGNMFVPLYRNPPPGSKIPEAKAYKDPITIPAGDIKGNPYFKRDFRRNYPQVHGFNQTKLSGLLQLGNSQHPRISVGDKGTKELSTFEGGNVVSLTSTLSKLPENVIKGEILGKQGEPIVAPSLNKFKWEILPESVHGMYTEEYPCRIFTDTKVKTVSSSA</sequence>
<protein>
    <submittedName>
        <fullName evidence="1">Uncharacterized protein</fullName>
    </submittedName>
</protein>
<dbReference type="CDD" id="cd22849">
    <property type="entry name" value="NuzM"/>
    <property type="match status" value="1"/>
</dbReference>